<dbReference type="Gene3D" id="3.40.640.10">
    <property type="entry name" value="Type I PLP-dependent aspartate aminotransferase-like (Major domain)"/>
    <property type="match status" value="1"/>
</dbReference>
<dbReference type="InterPro" id="IPR004839">
    <property type="entry name" value="Aminotransferase_I/II_large"/>
</dbReference>
<comment type="miscellaneous">
    <text evidence="8">In eukaryotes there are cytoplasmic, mitochondrial and chloroplastic isozymes.</text>
</comment>
<comment type="catalytic activity">
    <reaction evidence="7 8">
        <text>L-aspartate + 2-oxoglutarate = oxaloacetate + L-glutamate</text>
        <dbReference type="Rhea" id="RHEA:21824"/>
        <dbReference type="ChEBI" id="CHEBI:16452"/>
        <dbReference type="ChEBI" id="CHEBI:16810"/>
        <dbReference type="ChEBI" id="CHEBI:29985"/>
        <dbReference type="ChEBI" id="CHEBI:29991"/>
        <dbReference type="EC" id="2.6.1.1"/>
    </reaction>
</comment>
<evidence type="ECO:0000256" key="6">
    <source>
        <dbReference type="ARBA" id="ARBA00022898"/>
    </source>
</evidence>
<dbReference type="PRINTS" id="PR00799">
    <property type="entry name" value="TRANSAMINASE"/>
</dbReference>
<evidence type="ECO:0000313" key="12">
    <source>
        <dbReference type="Proteomes" id="UP001515480"/>
    </source>
</evidence>
<feature type="region of interest" description="Disordered" evidence="9">
    <location>
        <begin position="25"/>
        <end position="52"/>
    </location>
</feature>
<dbReference type="InterPro" id="IPR000796">
    <property type="entry name" value="Asp_trans"/>
</dbReference>
<organism evidence="11 12">
    <name type="scientific">Prymnesium parvum</name>
    <name type="common">Toxic golden alga</name>
    <dbReference type="NCBI Taxonomy" id="97485"/>
    <lineage>
        <taxon>Eukaryota</taxon>
        <taxon>Haptista</taxon>
        <taxon>Haptophyta</taxon>
        <taxon>Prymnesiophyceae</taxon>
        <taxon>Prymnesiales</taxon>
        <taxon>Prymnesiaceae</taxon>
        <taxon>Prymnesium</taxon>
    </lineage>
</organism>
<dbReference type="EMBL" id="JBGBPQ010000001">
    <property type="protein sequence ID" value="KAL1529692.1"/>
    <property type="molecule type" value="Genomic_DNA"/>
</dbReference>
<evidence type="ECO:0000256" key="5">
    <source>
        <dbReference type="ARBA" id="ARBA00022679"/>
    </source>
</evidence>
<sequence length="479" mass="51528">MAFPLSPLSVNYGHILLPTRLETAAEERDDATNSTLPVEDGAPPRKSAFSGAVGAAPDPILSIRDAFLADGSEAKLNLAVGVYRTAEGHPYVLPSVKLAEQKLLDDLMCGTADKEYLPPDGLQPFCEASLQLLLGNTTDPSRVVAAQSLSGTGALHLAARVIAEMIPGATVYLPQPTWPIHADIFGTVGLRVAYYPYYDPHTCGLRAAEMIAALRSLPKGGVVLLHACAHNPTGVDPTPQHWEAVADVLHERRLIPLIDSAYQGLASGDLWQDGAGARTIAARGGEMLICQSFSKNMGLYGERAGVFSMLCSDAVVASRVREQLKRIIRVTYSSPPRHGAALACRVLCERELRDAWTAEVAGMAARLLEMRTVLFAALERVRCPPPHGTDLKSWSHVLTQRGMFTYTGLRPEQVLTLREEHHIYMPMDGRISMAGLSVESCDKLAKAINAALRCGTNEEAGGTSGASSELCSQSKRARV</sequence>
<dbReference type="Pfam" id="PF00155">
    <property type="entry name" value="Aminotran_1_2"/>
    <property type="match status" value="1"/>
</dbReference>
<keyword evidence="5 8" id="KW-0808">Transferase</keyword>
<dbReference type="GO" id="GO:0006520">
    <property type="term" value="P:amino acid metabolic process"/>
    <property type="evidence" value="ECO:0007669"/>
    <property type="project" value="InterPro"/>
</dbReference>
<dbReference type="AlphaFoldDB" id="A0AB34K8P0"/>
<dbReference type="GO" id="GO:0005739">
    <property type="term" value="C:mitochondrion"/>
    <property type="evidence" value="ECO:0007669"/>
    <property type="project" value="TreeGrafter"/>
</dbReference>
<comment type="caution">
    <text evidence="11">The sequence shown here is derived from an EMBL/GenBank/DDBJ whole genome shotgun (WGS) entry which is preliminary data.</text>
</comment>
<evidence type="ECO:0000259" key="10">
    <source>
        <dbReference type="Pfam" id="PF00155"/>
    </source>
</evidence>
<proteinExistence type="inferred from homology"/>
<feature type="region of interest" description="Disordered" evidence="9">
    <location>
        <begin position="457"/>
        <end position="479"/>
    </location>
</feature>
<accession>A0AB34K8P0</accession>
<protein>
    <recommendedName>
        <fullName evidence="8">Aspartate aminotransferase</fullName>
        <ecNumber evidence="8">2.6.1.1</ecNumber>
    </recommendedName>
</protein>
<dbReference type="InterPro" id="IPR004838">
    <property type="entry name" value="NHTrfase_class1_PyrdxlP-BS"/>
</dbReference>
<dbReference type="GO" id="GO:0004069">
    <property type="term" value="F:L-aspartate:2-oxoglutarate aminotransferase activity"/>
    <property type="evidence" value="ECO:0007669"/>
    <property type="project" value="UniProtKB-EC"/>
</dbReference>
<evidence type="ECO:0000256" key="2">
    <source>
        <dbReference type="ARBA" id="ARBA00007441"/>
    </source>
</evidence>
<dbReference type="GO" id="GO:0030170">
    <property type="term" value="F:pyridoxal phosphate binding"/>
    <property type="evidence" value="ECO:0007669"/>
    <property type="project" value="InterPro"/>
</dbReference>
<dbReference type="Gene3D" id="3.90.1150.10">
    <property type="entry name" value="Aspartate Aminotransferase, domain 1"/>
    <property type="match status" value="1"/>
</dbReference>
<evidence type="ECO:0000256" key="4">
    <source>
        <dbReference type="ARBA" id="ARBA00022576"/>
    </source>
</evidence>
<dbReference type="InterPro" id="IPR015424">
    <property type="entry name" value="PyrdxlP-dep_Trfase"/>
</dbReference>
<dbReference type="PANTHER" id="PTHR11879">
    <property type="entry name" value="ASPARTATE AMINOTRANSFERASE"/>
    <property type="match status" value="1"/>
</dbReference>
<gene>
    <name evidence="11" type="ORF">AB1Y20_000631</name>
</gene>
<dbReference type="InterPro" id="IPR015422">
    <property type="entry name" value="PyrdxlP-dep_Trfase_small"/>
</dbReference>
<comment type="similarity">
    <text evidence="2">Belongs to the class-I pyridoxal-phosphate-dependent aminotransferase family.</text>
</comment>
<dbReference type="PANTHER" id="PTHR11879:SF22">
    <property type="entry name" value="ASPARTATE AMINOTRANSFERASE, MITOCHONDRIAL"/>
    <property type="match status" value="1"/>
</dbReference>
<dbReference type="PROSITE" id="PS00105">
    <property type="entry name" value="AA_TRANSFER_CLASS_1"/>
    <property type="match status" value="1"/>
</dbReference>
<feature type="compositionally biased region" description="Polar residues" evidence="9">
    <location>
        <begin position="465"/>
        <end position="479"/>
    </location>
</feature>
<dbReference type="CDD" id="cd00609">
    <property type="entry name" value="AAT_like"/>
    <property type="match status" value="1"/>
</dbReference>
<dbReference type="FunFam" id="3.40.640.10:FF:000066">
    <property type="entry name" value="Aspartate aminotransferase"/>
    <property type="match status" value="1"/>
</dbReference>
<evidence type="ECO:0000256" key="7">
    <source>
        <dbReference type="ARBA" id="ARBA00049185"/>
    </source>
</evidence>
<keyword evidence="4 8" id="KW-0032">Aminotransferase</keyword>
<evidence type="ECO:0000313" key="11">
    <source>
        <dbReference type="EMBL" id="KAL1529692.1"/>
    </source>
</evidence>
<keyword evidence="12" id="KW-1185">Reference proteome</keyword>
<evidence type="ECO:0000256" key="1">
    <source>
        <dbReference type="ARBA" id="ARBA00001933"/>
    </source>
</evidence>
<dbReference type="SUPFAM" id="SSF53383">
    <property type="entry name" value="PLP-dependent transferases"/>
    <property type="match status" value="1"/>
</dbReference>
<feature type="domain" description="Aminotransferase class I/classII large" evidence="10">
    <location>
        <begin position="75"/>
        <end position="448"/>
    </location>
</feature>
<dbReference type="Proteomes" id="UP001515480">
    <property type="component" value="Unassembled WGS sequence"/>
</dbReference>
<keyword evidence="6" id="KW-0663">Pyridoxal phosphate</keyword>
<dbReference type="InterPro" id="IPR015421">
    <property type="entry name" value="PyrdxlP-dep_Trfase_major"/>
</dbReference>
<comment type="subunit">
    <text evidence="3 8">Homodimer.</text>
</comment>
<reference evidence="11 12" key="1">
    <citation type="journal article" date="2024" name="Science">
        <title>Giant polyketide synthase enzymes in the biosynthesis of giant marine polyether toxins.</title>
        <authorList>
            <person name="Fallon T.R."/>
            <person name="Shende V.V."/>
            <person name="Wierzbicki I.H."/>
            <person name="Pendleton A.L."/>
            <person name="Watervoot N.F."/>
            <person name="Auber R.P."/>
            <person name="Gonzalez D.J."/>
            <person name="Wisecaver J.H."/>
            <person name="Moore B.S."/>
        </authorList>
    </citation>
    <scope>NUCLEOTIDE SEQUENCE [LARGE SCALE GENOMIC DNA]</scope>
    <source>
        <strain evidence="11 12">12B1</strain>
    </source>
</reference>
<evidence type="ECO:0000256" key="3">
    <source>
        <dbReference type="ARBA" id="ARBA00011738"/>
    </source>
</evidence>
<dbReference type="EC" id="2.6.1.1" evidence="8"/>
<comment type="cofactor">
    <cofactor evidence="1">
        <name>pyridoxal 5'-phosphate</name>
        <dbReference type="ChEBI" id="CHEBI:597326"/>
    </cofactor>
</comment>
<name>A0AB34K8P0_PRYPA</name>
<dbReference type="NCBIfam" id="NF006719">
    <property type="entry name" value="PRK09257.1"/>
    <property type="match status" value="1"/>
</dbReference>
<evidence type="ECO:0000256" key="9">
    <source>
        <dbReference type="SAM" id="MobiDB-lite"/>
    </source>
</evidence>
<evidence type="ECO:0000256" key="8">
    <source>
        <dbReference type="RuleBase" id="RU000480"/>
    </source>
</evidence>